<keyword evidence="2" id="KW-0238">DNA-binding</keyword>
<dbReference type="InterPro" id="IPR010998">
    <property type="entry name" value="Integrase_recombinase_N"/>
</dbReference>
<dbReference type="PANTHER" id="PTHR30349">
    <property type="entry name" value="PHAGE INTEGRASE-RELATED"/>
    <property type="match status" value="1"/>
</dbReference>
<keyword evidence="6" id="KW-1185">Reference proteome</keyword>
<keyword evidence="3" id="KW-0233">DNA recombination</keyword>
<reference evidence="5 6" key="1">
    <citation type="submission" date="2022-03" db="EMBL/GenBank/DDBJ databases">
        <title>Novel taxa within the pig intestine.</title>
        <authorList>
            <person name="Wylensek D."/>
            <person name="Bishof K."/>
            <person name="Afrizal A."/>
            <person name="Clavel T."/>
        </authorList>
    </citation>
    <scope>NUCLEOTIDE SEQUENCE [LARGE SCALE GENOMIC DNA]</scope>
    <source>
        <strain evidence="5 6">CLA-KB-P66</strain>
    </source>
</reference>
<proteinExistence type="inferred from homology"/>
<sequence length="421" mass="49347">MKNRSPSFPKKVAEKNRERWVVYYFDTEKQKRWARRFSTEAEALEFFREKNIYDEKLGVEADRISPNDKRELVEAKMLLSPLRVSLTNAALTYVKLTKDLEAHGISLSQAIEEYKSLAKLKERSASLDFAIDKYCYTLLKKELSSEYVTGVERTLARFMGDFGKERIVSLITGREIFQWLINLKKREYDDSDTLTVDGRPMKVFKETQKDLGIYSRNEYRRTLYSFFKFCKMQDWLDVNPVEKVESWRARGRTPQIFTPEEVRRILNSTPPQSEIRAFTAIAAFTGIRNAELKRLTWDKIRLDDREIILDSEITKTASRRIVKIPENLAKWLEPYVWDLGTKKKILTRRKVPVLKKLHESLGKGNWIKNGLRHSAATYYLALTKNAYLTAEQMGHAVDVLKQHYNGLAREKDAIKYFDILP</sequence>
<organism evidence="5 6">
    <name type="scientific">Intestinicryptomonas porci</name>
    <dbReference type="NCBI Taxonomy" id="2926320"/>
    <lineage>
        <taxon>Bacteria</taxon>
        <taxon>Pseudomonadati</taxon>
        <taxon>Verrucomicrobiota</taxon>
        <taxon>Opitutia</taxon>
        <taxon>Opitutales</taxon>
        <taxon>Intestinicryptomonaceae</taxon>
        <taxon>Intestinicryptomonas</taxon>
    </lineage>
</organism>
<evidence type="ECO:0000313" key="6">
    <source>
        <dbReference type="Proteomes" id="UP001275932"/>
    </source>
</evidence>
<feature type="domain" description="Tyr recombinase" evidence="4">
    <location>
        <begin position="252"/>
        <end position="417"/>
    </location>
</feature>
<dbReference type="Proteomes" id="UP001275932">
    <property type="component" value="Unassembled WGS sequence"/>
</dbReference>
<evidence type="ECO:0000256" key="1">
    <source>
        <dbReference type="ARBA" id="ARBA00008857"/>
    </source>
</evidence>
<gene>
    <name evidence="5" type="ORF">MOX91_08080</name>
</gene>
<dbReference type="PROSITE" id="PS51898">
    <property type="entry name" value="TYR_RECOMBINASE"/>
    <property type="match status" value="1"/>
</dbReference>
<protein>
    <submittedName>
        <fullName evidence="5">Site-specific integrase</fullName>
    </submittedName>
</protein>
<dbReference type="Pfam" id="PF00589">
    <property type="entry name" value="Phage_integrase"/>
    <property type="match status" value="1"/>
</dbReference>
<evidence type="ECO:0000259" key="4">
    <source>
        <dbReference type="PROSITE" id="PS51898"/>
    </source>
</evidence>
<dbReference type="RefSeq" id="WP_370397582.1">
    <property type="nucleotide sequence ID" value="NZ_JALBUT010000009.1"/>
</dbReference>
<comment type="caution">
    <text evidence="5">The sequence shown here is derived from an EMBL/GenBank/DDBJ whole genome shotgun (WGS) entry which is preliminary data.</text>
</comment>
<accession>A0ABU4WL48</accession>
<dbReference type="Gene3D" id="1.10.150.130">
    <property type="match status" value="1"/>
</dbReference>
<evidence type="ECO:0000256" key="2">
    <source>
        <dbReference type="ARBA" id="ARBA00023125"/>
    </source>
</evidence>
<dbReference type="InterPro" id="IPR002104">
    <property type="entry name" value="Integrase_catalytic"/>
</dbReference>
<dbReference type="Gene3D" id="1.10.443.10">
    <property type="entry name" value="Intergrase catalytic core"/>
    <property type="match status" value="1"/>
</dbReference>
<evidence type="ECO:0000256" key="3">
    <source>
        <dbReference type="ARBA" id="ARBA00023172"/>
    </source>
</evidence>
<evidence type="ECO:0000313" key="5">
    <source>
        <dbReference type="EMBL" id="MDX8416129.1"/>
    </source>
</evidence>
<dbReference type="InterPro" id="IPR011010">
    <property type="entry name" value="DNA_brk_join_enz"/>
</dbReference>
<dbReference type="PANTHER" id="PTHR30349:SF41">
    <property type="entry name" value="INTEGRASE_RECOMBINASE PROTEIN MJ0367-RELATED"/>
    <property type="match status" value="1"/>
</dbReference>
<name>A0ABU4WL48_9BACT</name>
<comment type="similarity">
    <text evidence="1">Belongs to the 'phage' integrase family.</text>
</comment>
<dbReference type="InterPro" id="IPR013762">
    <property type="entry name" value="Integrase-like_cat_sf"/>
</dbReference>
<dbReference type="CDD" id="cd00397">
    <property type="entry name" value="DNA_BRE_C"/>
    <property type="match status" value="1"/>
</dbReference>
<dbReference type="EMBL" id="JALBUT010000009">
    <property type="protein sequence ID" value="MDX8416129.1"/>
    <property type="molecule type" value="Genomic_DNA"/>
</dbReference>
<dbReference type="InterPro" id="IPR050090">
    <property type="entry name" value="Tyrosine_recombinase_XerCD"/>
</dbReference>
<dbReference type="SUPFAM" id="SSF56349">
    <property type="entry name" value="DNA breaking-rejoining enzymes"/>
    <property type="match status" value="1"/>
</dbReference>